<dbReference type="Pfam" id="PF02302">
    <property type="entry name" value="PTS_IIB"/>
    <property type="match status" value="1"/>
</dbReference>
<proteinExistence type="predicted"/>
<organism evidence="4 5">
    <name type="scientific">Candidatus Fukatsuia symbiotica</name>
    <dbReference type="NCBI Taxonomy" id="1878942"/>
    <lineage>
        <taxon>Bacteria</taxon>
        <taxon>Pseudomonadati</taxon>
        <taxon>Pseudomonadota</taxon>
        <taxon>Gammaproteobacteria</taxon>
        <taxon>Enterobacterales</taxon>
        <taxon>Yersiniaceae</taxon>
        <taxon>Candidatus Fukatsuia</taxon>
    </lineage>
</organism>
<evidence type="ECO:0000313" key="5">
    <source>
        <dbReference type="Proteomes" id="UP000261875"/>
    </source>
</evidence>
<dbReference type="STRING" id="1878942.GCA_900128755_00494"/>
<dbReference type="InterPro" id="IPR003501">
    <property type="entry name" value="PTS_EIIB_2/3"/>
</dbReference>
<dbReference type="GO" id="GO:0009401">
    <property type="term" value="P:phosphoenolpyruvate-dependent sugar phosphotransferase system"/>
    <property type="evidence" value="ECO:0007669"/>
    <property type="project" value="UniProtKB-KW"/>
</dbReference>
<dbReference type="Gene3D" id="3.40.50.2300">
    <property type="match status" value="1"/>
</dbReference>
<name>A0A2U8I7U5_9GAMM</name>
<dbReference type="OrthoDB" id="6603449at2"/>
<dbReference type="InterPro" id="IPR036095">
    <property type="entry name" value="PTS_EIIB-like_sf"/>
</dbReference>
<evidence type="ECO:0000313" key="4">
    <source>
        <dbReference type="EMBL" id="AWK15240.1"/>
    </source>
</evidence>
<evidence type="ECO:0000256" key="1">
    <source>
        <dbReference type="ARBA" id="ARBA00022679"/>
    </source>
</evidence>
<keyword evidence="2" id="KW-0598">Phosphotransferase system</keyword>
<keyword evidence="1" id="KW-0808">Transferase</keyword>
<dbReference type="Proteomes" id="UP000261875">
    <property type="component" value="Chromosome"/>
</dbReference>
<keyword evidence="5" id="KW-1185">Reference proteome</keyword>
<reference evidence="4 5" key="1">
    <citation type="submission" date="2017-05" db="EMBL/GenBank/DDBJ databases">
        <title>Genome sequence of Candidatus Fukatsuia symbiotica and Candidatus Hamiltonella defensa from Acyrthosiphon pisum strain 5D.</title>
        <authorList>
            <person name="Patel V.A."/>
            <person name="Chevignon G."/>
            <person name="Russell J.A."/>
            <person name="Oliver K.M."/>
        </authorList>
    </citation>
    <scope>NUCLEOTIDE SEQUENCE [LARGE SCALE GENOMIC DNA]</scope>
    <source>
        <strain evidence="4 5">5D</strain>
    </source>
</reference>
<dbReference type="AlphaFoldDB" id="A0A2U8I7U5"/>
<dbReference type="RefSeq" id="WP_072549826.1">
    <property type="nucleotide sequence ID" value="NZ_CP021659.1"/>
</dbReference>
<dbReference type="GO" id="GO:0008982">
    <property type="term" value="F:protein-N(PI)-phosphohistidine-sugar phosphotransferase activity"/>
    <property type="evidence" value="ECO:0007669"/>
    <property type="project" value="InterPro"/>
</dbReference>
<dbReference type="CDD" id="cd05563">
    <property type="entry name" value="PTS_IIB_ascorbate"/>
    <property type="match status" value="1"/>
</dbReference>
<dbReference type="EMBL" id="CP021659">
    <property type="protein sequence ID" value="AWK15240.1"/>
    <property type="molecule type" value="Genomic_DNA"/>
</dbReference>
<evidence type="ECO:0000256" key="2">
    <source>
        <dbReference type="ARBA" id="ARBA00022683"/>
    </source>
</evidence>
<accession>A0A2U8I7U5</accession>
<dbReference type="KEGG" id="fsm:CCS41_13380"/>
<sequence length="96" mass="10308">MTQITVVSGIGLCTSLLMKISIKSILTELAVAAKVNHVDLNSAKGMNSDIFVGTRDITEQLVAQSIAGKIVSLDNVIDKKIMKERLSVALIELNIL</sequence>
<feature type="domain" description="Phosphotransferase system EIIB component type 2/3" evidence="3">
    <location>
        <begin position="4"/>
        <end position="86"/>
    </location>
</feature>
<gene>
    <name evidence="4" type="ORF">CCS41_13380</name>
</gene>
<dbReference type="SUPFAM" id="SSF52794">
    <property type="entry name" value="PTS system IIB component-like"/>
    <property type="match status" value="1"/>
</dbReference>
<protein>
    <submittedName>
        <fullName evidence="4">PTS ascorbate transporter subunit IIB</fullName>
    </submittedName>
</protein>
<evidence type="ECO:0000259" key="3">
    <source>
        <dbReference type="Pfam" id="PF02302"/>
    </source>
</evidence>